<dbReference type="Proteomes" id="UP000323075">
    <property type="component" value="Unassembled WGS sequence"/>
</dbReference>
<evidence type="ECO:0000313" key="5">
    <source>
        <dbReference type="Proteomes" id="UP000323075"/>
    </source>
</evidence>
<feature type="domain" description="PrkA AAA" evidence="1">
    <location>
        <begin position="20"/>
        <end position="460"/>
    </location>
</feature>
<dbReference type="EMBL" id="VRYN01000002">
    <property type="protein sequence ID" value="TYO76446.1"/>
    <property type="molecule type" value="Genomic_DNA"/>
</dbReference>
<dbReference type="InterPro" id="IPR013153">
    <property type="entry name" value="Prk_AAA"/>
</dbReference>
<dbReference type="AlphaFoldDB" id="A0A4D6GTN2"/>
<evidence type="ECO:0000313" key="2">
    <source>
        <dbReference type="EMBL" id="QCC44506.1"/>
    </source>
</evidence>
<dbReference type="PANTHER" id="PTHR30267">
    <property type="entry name" value="PROTEIN KINASE PRKA"/>
    <property type="match status" value="1"/>
</dbReference>
<reference evidence="2 4" key="1">
    <citation type="journal article" date="2019" name="Microbiol. Resour. Announc.">
        <title>The Genome Sequence of the Halobacterium salinarum Type Strain Is Closely Related to That of Laboratory Strains NRC-1 and R1.</title>
        <authorList>
            <person name="Pfeiffer F."/>
            <person name="Marchfelder A."/>
            <person name="Habermann B."/>
            <person name="Dyall-Smith M.L."/>
        </authorList>
    </citation>
    <scope>NUCLEOTIDE SEQUENCE [LARGE SCALE GENOMIC DNA]</scope>
    <source>
        <strain evidence="2">91-R6</strain>
        <strain evidence="4">ATCC 33171 / DSM 3754 / JCM 8978 / NBRC 102687 / NCIMB 764 / 91-R6</strain>
    </source>
</reference>
<protein>
    <submittedName>
        <fullName evidence="2">Putative PrkA-type serine/threonine protein kinase</fullName>
        <ecNumber evidence="2">2.7.11.1</ecNumber>
    </submittedName>
    <submittedName>
        <fullName evidence="3">Putative serine protein kinase, PrkA</fullName>
    </submittedName>
</protein>
<dbReference type="EMBL" id="CP038631">
    <property type="protein sequence ID" value="QCC44506.1"/>
    <property type="molecule type" value="Genomic_DNA"/>
</dbReference>
<keyword evidence="2" id="KW-0808">Transferase</keyword>
<reference evidence="3 5" key="2">
    <citation type="submission" date="2019-07" db="EMBL/GenBank/DDBJ databases">
        <title>Genomic Encyclopedia of Archaeal and Bacterial Type Strains, Phase II (KMG-II): from individual species to whole genera.</title>
        <authorList>
            <person name="Goeker M."/>
        </authorList>
    </citation>
    <scope>NUCLEOTIDE SEQUENCE [LARGE SCALE GENOMIC DNA]</scope>
    <source>
        <strain evidence="3 5">DSM 3754</strain>
    </source>
</reference>
<sequence>MTDYIGRANRALRDAYDEPMSLAEYVDRAFEQPLAAAHASRYLLAAIESAGTREVVENGERAQRYRFFDDPHNDGEHAVLGNTATLNAFVDDVRAIAAGRGKAETILWFAGPTATGKSELKRCLINGLREFSKTDAGRRYTIEWNVSDADRGPGLTYGEEPVDREDDWYESPVQASPLSVFPTDVREDVLADVNDHREDADALRADADLPPFSREAYDHLEQQYRREGVADVFAAATDPKHLRVKNYVVERGQGIGVLHSEDAGSPKERLVGSWVAGLLGQLDSKGRKNPQAFSYDGVLSQGNGCLTIMEDASQHADLLQKLLNVPDERRVKLDKGIGMDLDTQLVVISNLDLEAQLNKHDDRQGFDPLKALKRRLSKHELGYLTSISLEAQLLRRELTGDAGVWTATDPEVLAERAAQPVTVSVRDDDGETERELAPHTIEAAALYSVVTRLDDDDHGDELSLVEKALLFDRGYVGSGEDRRDASEFDLADGADGANGIPVTYTRDVLADRLHADADRSHPDLAVERVITPGDVLSGMVDGLSSAPVFSDAERAEFNDRVAVVEAYIHDQQAEDVRDAVLAGEGASESAVEEYVDNVHAWATGDTVENARGEQAEPDALSMKLFETETLGRFDADTHYHGNDPTPAVETFREDTVMTAVTRHAWEHRDDEFHAHDVDLSTVPVLRDVLAGNDWDDVKRVHPEFDPTQWADPPEGTDTAAVKADAISFLVSERGYSRASAELASRSVISEVTDEWD</sequence>
<dbReference type="EC" id="2.7.11.1" evidence="2"/>
<evidence type="ECO:0000259" key="1">
    <source>
        <dbReference type="SMART" id="SM00763"/>
    </source>
</evidence>
<accession>A0A4D6GTN2</accession>
<dbReference type="InterPro" id="IPR010650">
    <property type="entry name" value="PrkA_C"/>
</dbReference>
<dbReference type="GO" id="GO:0004674">
    <property type="term" value="F:protein serine/threonine kinase activity"/>
    <property type="evidence" value="ECO:0007669"/>
    <property type="project" value="UniProtKB-KW"/>
</dbReference>
<dbReference type="Pfam" id="PF06798">
    <property type="entry name" value="PrkA"/>
    <property type="match status" value="1"/>
</dbReference>
<dbReference type="SMART" id="SM00763">
    <property type="entry name" value="AAA_PrkA"/>
    <property type="match status" value="1"/>
</dbReference>
<reference evidence="2" key="3">
    <citation type="journal article" name="MicrobiologyOpen">
        <title>Whole-genome comparison between the type strain of Halobacterium salinarum (DSM 3754(T)) and the laboratory strains R1 and NRC-1.</title>
        <authorList>
            <person name="Pfeiffer F."/>
            <person name="Losensky G."/>
            <person name="Marchfelder A."/>
            <person name="Habermann B."/>
            <person name="Dyall-Smith M."/>
        </authorList>
    </citation>
    <scope>NUCLEOTIDE SEQUENCE</scope>
    <source>
        <strain evidence="2">91-R6</strain>
    </source>
</reference>
<evidence type="ECO:0000313" key="3">
    <source>
        <dbReference type="EMBL" id="TYO76446.1"/>
    </source>
</evidence>
<evidence type="ECO:0000313" key="4">
    <source>
        <dbReference type="Proteomes" id="UP000296216"/>
    </source>
</evidence>
<dbReference type="Proteomes" id="UP000296216">
    <property type="component" value="Chromosome"/>
</dbReference>
<keyword evidence="2" id="KW-0418">Kinase</keyword>
<name>A0A4D6GTN2_HALS9</name>
<organism evidence="2 4">
    <name type="scientific">Halobacterium salinarum (strain ATCC 33171 / DSM 3754 / JCM 8978 / NBRC 102687 / NCIMB 764 / 91-R6)</name>
    <dbReference type="NCBI Taxonomy" id="2597657"/>
    <lineage>
        <taxon>Archaea</taxon>
        <taxon>Methanobacteriati</taxon>
        <taxon>Methanobacteriota</taxon>
        <taxon>Stenosarchaea group</taxon>
        <taxon>Halobacteria</taxon>
        <taxon>Halobacteriales</taxon>
        <taxon>Halobacteriaceae</taxon>
        <taxon>Halobacterium</taxon>
    </lineage>
</organism>
<keyword evidence="2" id="KW-0723">Serine/threonine-protein kinase</keyword>
<gene>
    <name evidence="2" type="primary">prkA2</name>
    <name evidence="3" type="ORF">APQ99_01083</name>
    <name evidence="2" type="ORF">HBSAL_03910</name>
</gene>
<proteinExistence type="predicted"/>
<dbReference type="PANTHER" id="PTHR30267:SF2">
    <property type="entry name" value="PROTEIN PRKA"/>
    <property type="match status" value="1"/>
</dbReference>